<evidence type="ECO:0000313" key="3">
    <source>
        <dbReference type="EMBL" id="TRZ15411.1"/>
    </source>
</evidence>
<feature type="compositionally biased region" description="Basic and acidic residues" evidence="1">
    <location>
        <begin position="387"/>
        <end position="396"/>
    </location>
</feature>
<dbReference type="Gene3D" id="1.20.1050.80">
    <property type="entry name" value="VPS9 domain"/>
    <property type="match status" value="1"/>
</dbReference>
<sequence>MAAPGGAEGPAPGRAGRGLQGAMRAASGALGMDSAGRTREAYVEYLKSITLIAQALQEEAAGTENSEGVTPDTPKLLKLAEQCLERVKSIAAALGKTQVKAAAQERGGGPAALPRHRRVCSDEGGKLSPFLPPEIFQKLQIAEAQSTRKELTPLEEASLQNQKLKAAYEARVARLNPSQAVQKTSLTLSLQRQMMENLVIAKAREETLQRKMEERRLRLQEAANRRFSSSVALTPEEQEQRALYAAILEYEQDHDWPRQWKAQLKRSPADLSVVSGLFSCLLSCPEHPITQLLRRLQCAVYTRLYPAVSRGPADASPASPSGLSFLSLDAGVSSLPAEPGGRRLRASRSLHCMFSVPEHGPAALRHSRSSQSPLADSGAPGPAEPPETPRESSFEDLERFLASPEGWAPAEPLGSSGKDTALPELLKGVVRDIHNAIDRLLALTLLAFEGLGTAAGKDQCLACLEEAFFPPLWAPLLALYRTVQQPREAALARSMERHRHASPADMGLASRLFPPGPGRPAYASAVQDLRLIPLETCPRRKLECIVRALRGICECAEEYCGTRDTRSIATAAIGADDLLPILSYVVLQTGLPQLLSECAALEEFIHEGMCAGSALRQEPRQDFGQELRQEFHQEYRRSLQRELGPAGPGPAVAERLRQRLQEEPALLGALQDDALALLARGLRDRPEPGLALRGLAAAFRLLELAAVNLYLFPWRREFGTIPTFSGAYVHLLRPALPEADLVRSLGRLGYERRDRHRLAVARLPPGPALIAAAVGFLACRLECEILAEMALRLRRPRPEELLEARHRTEGCLEMLQDRGTQCRAAADCGDGVDLYQEMPDSPEDTGSEDTAPPALWRDPQDVPTRGWERCDSTHGPEPVGSADPDTSAHLFPEQHLVGSPQVLMESRDSPQDTPELPCYQLHSCLQRGMLPSYCCSTCRQLHGHSCALGRACRSRHRGQELRGERQQRLWLQRTELDMLLAEGSVPRS</sequence>
<comment type="caution">
    <text evidence="3">The sequence shown here is derived from an EMBL/GenBank/DDBJ whole genome shotgun (WGS) entry which is preliminary data.</text>
</comment>
<feature type="compositionally biased region" description="Low complexity" evidence="1">
    <location>
        <begin position="1"/>
        <end position="14"/>
    </location>
</feature>
<feature type="region of interest" description="Disordered" evidence="1">
    <location>
        <begin position="1"/>
        <end position="20"/>
    </location>
</feature>
<dbReference type="PROSITE" id="PS51205">
    <property type="entry name" value="VPS9"/>
    <property type="match status" value="1"/>
</dbReference>
<dbReference type="AlphaFoldDB" id="A0A8K1GB60"/>
<dbReference type="GO" id="GO:0030139">
    <property type="term" value="C:endocytic vesicle"/>
    <property type="evidence" value="ECO:0007669"/>
    <property type="project" value="TreeGrafter"/>
</dbReference>
<feature type="region of interest" description="Disordered" evidence="1">
    <location>
        <begin position="833"/>
        <end position="889"/>
    </location>
</feature>
<dbReference type="Pfam" id="PF21388">
    <property type="entry name" value="SPATA2_PUB-like"/>
    <property type="match status" value="1"/>
</dbReference>
<dbReference type="InterPro" id="IPR048839">
    <property type="entry name" value="SPATA2_PUB-like"/>
</dbReference>
<dbReference type="PANTHER" id="PTHR23101">
    <property type="entry name" value="RAB GDP/GTP EXCHANGE FACTOR"/>
    <property type="match status" value="1"/>
</dbReference>
<dbReference type="GO" id="GO:0005085">
    <property type="term" value="F:guanyl-nucleotide exchange factor activity"/>
    <property type="evidence" value="ECO:0007669"/>
    <property type="project" value="InterPro"/>
</dbReference>
<dbReference type="Proteomes" id="UP000796761">
    <property type="component" value="Unassembled WGS sequence"/>
</dbReference>
<dbReference type="InterPro" id="IPR037191">
    <property type="entry name" value="VPS9_dom_sf"/>
</dbReference>
<evidence type="ECO:0000259" key="2">
    <source>
        <dbReference type="PROSITE" id="PS51205"/>
    </source>
</evidence>
<dbReference type="OrthoDB" id="10264848at2759"/>
<accession>A0A8K1GB60</accession>
<protein>
    <recommendedName>
        <fullName evidence="2">VPS9 domain-containing protein</fullName>
    </recommendedName>
</protein>
<name>A0A8K1GB60_9PASS</name>
<feature type="domain" description="VPS9" evidence="2">
    <location>
        <begin position="485"/>
        <end position="633"/>
    </location>
</feature>
<evidence type="ECO:0000313" key="4">
    <source>
        <dbReference type="Proteomes" id="UP000796761"/>
    </source>
</evidence>
<dbReference type="InterPro" id="IPR003123">
    <property type="entry name" value="VPS9"/>
</dbReference>
<proteinExistence type="predicted"/>
<dbReference type="Pfam" id="PF02204">
    <property type="entry name" value="VPS9"/>
    <property type="match status" value="1"/>
</dbReference>
<dbReference type="EMBL" id="SWJQ01000369">
    <property type="protein sequence ID" value="TRZ15411.1"/>
    <property type="molecule type" value="Genomic_DNA"/>
</dbReference>
<dbReference type="GO" id="GO:0005829">
    <property type="term" value="C:cytosol"/>
    <property type="evidence" value="ECO:0007669"/>
    <property type="project" value="TreeGrafter"/>
</dbReference>
<feature type="region of interest" description="Disordered" evidence="1">
    <location>
        <begin position="362"/>
        <end position="396"/>
    </location>
</feature>
<reference evidence="3" key="1">
    <citation type="submission" date="2019-04" db="EMBL/GenBank/DDBJ databases">
        <title>Genome assembly of Zosterops borbonicus 15179.</title>
        <authorList>
            <person name="Leroy T."/>
            <person name="Anselmetti Y."/>
            <person name="Tilak M.-K."/>
            <person name="Nabholz B."/>
        </authorList>
    </citation>
    <scope>NUCLEOTIDE SEQUENCE</scope>
    <source>
        <strain evidence="3">HGM_15179</strain>
        <tissue evidence="3">Muscle</tissue>
    </source>
</reference>
<evidence type="ECO:0000256" key="1">
    <source>
        <dbReference type="SAM" id="MobiDB-lite"/>
    </source>
</evidence>
<dbReference type="SUPFAM" id="SSF109993">
    <property type="entry name" value="VPS9 domain"/>
    <property type="match status" value="1"/>
</dbReference>
<dbReference type="InterPro" id="IPR045046">
    <property type="entry name" value="Vps9-like"/>
</dbReference>
<dbReference type="GO" id="GO:0016192">
    <property type="term" value="P:vesicle-mediated transport"/>
    <property type="evidence" value="ECO:0007669"/>
    <property type="project" value="InterPro"/>
</dbReference>
<gene>
    <name evidence="3" type="ORF">HGM15179_011658</name>
</gene>
<dbReference type="Gene3D" id="1.20.58.2190">
    <property type="match status" value="1"/>
</dbReference>
<keyword evidence="4" id="KW-1185">Reference proteome</keyword>
<dbReference type="PANTHER" id="PTHR23101:SF98">
    <property type="entry name" value="VPS9 DOMAIN-CONTAINING PROTEIN 1"/>
    <property type="match status" value="1"/>
</dbReference>
<dbReference type="GO" id="GO:0031267">
    <property type="term" value="F:small GTPase binding"/>
    <property type="evidence" value="ECO:0007669"/>
    <property type="project" value="TreeGrafter"/>
</dbReference>
<organism evidence="3 4">
    <name type="scientific">Zosterops borbonicus</name>
    <dbReference type="NCBI Taxonomy" id="364589"/>
    <lineage>
        <taxon>Eukaryota</taxon>
        <taxon>Metazoa</taxon>
        <taxon>Chordata</taxon>
        <taxon>Craniata</taxon>
        <taxon>Vertebrata</taxon>
        <taxon>Euteleostomi</taxon>
        <taxon>Archelosauria</taxon>
        <taxon>Archosauria</taxon>
        <taxon>Dinosauria</taxon>
        <taxon>Saurischia</taxon>
        <taxon>Theropoda</taxon>
        <taxon>Coelurosauria</taxon>
        <taxon>Aves</taxon>
        <taxon>Neognathae</taxon>
        <taxon>Neoaves</taxon>
        <taxon>Telluraves</taxon>
        <taxon>Australaves</taxon>
        <taxon>Passeriformes</taxon>
        <taxon>Sylvioidea</taxon>
        <taxon>Zosteropidae</taxon>
        <taxon>Zosterops</taxon>
    </lineage>
</organism>